<accession>A0A4S5CCW3</accession>
<dbReference type="RefSeq" id="WP_136502066.1">
    <property type="nucleotide sequence ID" value="NZ_SSUX01000011.1"/>
</dbReference>
<feature type="coiled-coil region" evidence="1">
    <location>
        <begin position="421"/>
        <end position="448"/>
    </location>
</feature>
<proteinExistence type="predicted"/>
<dbReference type="Proteomes" id="UP000309618">
    <property type="component" value="Unassembled WGS sequence"/>
</dbReference>
<evidence type="ECO:0000256" key="2">
    <source>
        <dbReference type="SAM" id="MobiDB-lite"/>
    </source>
</evidence>
<reference evidence="3 4" key="1">
    <citation type="submission" date="2019-04" db="EMBL/GenBank/DDBJ databases">
        <title>Comparative genomics of Aeromonas veronii strains pathogenic to fish.</title>
        <authorList>
            <person name="Cascarano M.C."/>
            <person name="Smyrli M."/>
            <person name="Katharios P."/>
        </authorList>
    </citation>
    <scope>NUCLEOTIDE SEQUENCE [LARGE SCALE GENOMIC DNA]</scope>
    <source>
        <strain evidence="3 4">XU1</strain>
    </source>
</reference>
<organism evidence="3 4">
    <name type="scientific">Aeromonas veronii</name>
    <dbReference type="NCBI Taxonomy" id="654"/>
    <lineage>
        <taxon>Bacteria</taxon>
        <taxon>Pseudomonadati</taxon>
        <taxon>Pseudomonadota</taxon>
        <taxon>Gammaproteobacteria</taxon>
        <taxon>Aeromonadales</taxon>
        <taxon>Aeromonadaceae</taxon>
        <taxon>Aeromonas</taxon>
    </lineage>
</organism>
<evidence type="ECO:0000256" key="1">
    <source>
        <dbReference type="SAM" id="Coils"/>
    </source>
</evidence>
<protein>
    <submittedName>
        <fullName evidence="3">Uncharacterized protein</fullName>
    </submittedName>
</protein>
<dbReference type="EMBL" id="SSUX01000011">
    <property type="protein sequence ID" value="THJ43627.1"/>
    <property type="molecule type" value="Genomic_DNA"/>
</dbReference>
<keyword evidence="1" id="KW-0175">Coiled coil</keyword>
<dbReference type="AlphaFoldDB" id="A0A4S5CCW3"/>
<sequence>MSTNIVLDKGTTLYHGTRSTFDRPIGSRQGGPSSVPCVWFTSSPSIAQHYIGHQAQSRMCLYDPQCPSALHDPLSFYQIAGVENAPEAMHLCRNHGYTFRLPENIHNPHCIKYMSFYDGRLTEISNHDVINLLVAHYGYDFSTENTFYGYIKGTQIIPFSEARKGSILEAKVSSKLNLYDARLGDDFGYDYNNVELFNRANELGYDGVIINDRVNSDTFNHLEHLGYAIFPSGLDKLSFSSYPTICANFNNYDELINYDRIITKRPSIADLSRLLPAHAPKFPIEECVSSSMDNSSIIDGVIINHELKHEATALTNKSVIELGPKFFEYDEESRRHILVHELCHFISDSFGIQLAFDMSDLGCFGPIEDGVISHGPNGTFTPNECLTESIAIYLDDPEHLAQHYPKAFSYIDSKLRFGELSLQQKREITEYRSELDKLRKHNAEQLEQAMETLLSHNTPDSPFQEQIQQALREIIFDGTVSTATHQLIKTKLTPPQNPDDASQPRSRRIAP</sequence>
<evidence type="ECO:0000313" key="3">
    <source>
        <dbReference type="EMBL" id="THJ43627.1"/>
    </source>
</evidence>
<comment type="caution">
    <text evidence="3">The sequence shown here is derived from an EMBL/GenBank/DDBJ whole genome shotgun (WGS) entry which is preliminary data.</text>
</comment>
<evidence type="ECO:0000313" key="4">
    <source>
        <dbReference type="Proteomes" id="UP000309618"/>
    </source>
</evidence>
<feature type="region of interest" description="Disordered" evidence="2">
    <location>
        <begin position="488"/>
        <end position="511"/>
    </location>
</feature>
<gene>
    <name evidence="3" type="ORF">E8Q35_15075</name>
</gene>
<name>A0A4S5CCW3_AERVE</name>